<proteinExistence type="predicted"/>
<accession>A0A2S9IA38</accession>
<dbReference type="Proteomes" id="UP000239181">
    <property type="component" value="Unassembled WGS sequence"/>
</dbReference>
<dbReference type="EMBL" id="PDET01000009">
    <property type="protein sequence ID" value="PRD14648.1"/>
    <property type="molecule type" value="Genomic_DNA"/>
</dbReference>
<organism evidence="1 2">
    <name type="scientific">Pantoea coffeiphila</name>
    <dbReference type="NCBI Taxonomy" id="1465635"/>
    <lineage>
        <taxon>Bacteria</taxon>
        <taxon>Pseudomonadati</taxon>
        <taxon>Pseudomonadota</taxon>
        <taxon>Gammaproteobacteria</taxon>
        <taxon>Enterobacterales</taxon>
        <taxon>Erwiniaceae</taxon>
        <taxon>Pantoea</taxon>
    </lineage>
</organism>
<comment type="caution">
    <text evidence="1">The sequence shown here is derived from an EMBL/GenBank/DDBJ whole genome shotgun (WGS) entry which is preliminary data.</text>
</comment>
<evidence type="ECO:0000313" key="1">
    <source>
        <dbReference type="EMBL" id="PRD14648.1"/>
    </source>
</evidence>
<sequence length="171" mass="18679">MAIPKKLRLFTLFVDGTNHVGKIPSVTLPKITRKTEDFQGGGMLGAVAVDLGLDSGALDASMIVGGVEQELILKYGGDIDGLRLRFVGEIYSGGVSSLMEVEMRGRMTEIDQGESKQGDDTNHTYAIKNTYYKLSIDDKPLLEIDLLNFIYKRNGENMYPDRISSALGLGS</sequence>
<dbReference type="NCBIfam" id="TIGR01611">
    <property type="entry name" value="tail_tube"/>
    <property type="match status" value="1"/>
</dbReference>
<dbReference type="Pfam" id="PF04985">
    <property type="entry name" value="Phage_tube"/>
    <property type="match status" value="1"/>
</dbReference>
<dbReference type="InterPro" id="IPR006498">
    <property type="entry name" value="Tail_tube"/>
</dbReference>
<dbReference type="OrthoDB" id="3078668at2"/>
<protein>
    <submittedName>
        <fullName evidence="1">Phage major tail tube protein</fullName>
    </submittedName>
</protein>
<name>A0A2S9IA38_9GAMM</name>
<gene>
    <name evidence="1" type="ORF">CQW29_14120</name>
</gene>
<dbReference type="RefSeq" id="WP_105593369.1">
    <property type="nucleotide sequence ID" value="NZ_PDET01000009.1"/>
</dbReference>
<dbReference type="AlphaFoldDB" id="A0A2S9IA38"/>
<evidence type="ECO:0000313" key="2">
    <source>
        <dbReference type="Proteomes" id="UP000239181"/>
    </source>
</evidence>
<reference evidence="1 2" key="1">
    <citation type="submission" date="2017-10" db="EMBL/GenBank/DDBJ databases">
        <title>Draft genome of two endophytic bacteria isolated from 'guarana' Paullinia cupana (Mart.) Ducke.</title>
        <authorList>
            <person name="Siqueira K.A."/>
            <person name="Liotti R.G."/>
            <person name="Mendes T.A."/>
            <person name="Soares M.A."/>
        </authorList>
    </citation>
    <scope>NUCLEOTIDE SEQUENCE [LARGE SCALE GENOMIC DNA]</scope>
    <source>
        <strain evidence="1 2">342</strain>
    </source>
</reference>
<keyword evidence="2" id="KW-1185">Reference proteome</keyword>